<dbReference type="AlphaFoldDB" id="A0A0S4JLA5"/>
<gene>
    <name evidence="1" type="ORF">BSAL_36455</name>
</gene>
<protein>
    <submittedName>
        <fullName evidence="1">Uncharacterized protein</fullName>
    </submittedName>
</protein>
<proteinExistence type="predicted"/>
<dbReference type="EMBL" id="CYKH01002024">
    <property type="protein sequence ID" value="CUG92272.1"/>
    <property type="molecule type" value="Genomic_DNA"/>
</dbReference>
<accession>A0A0S4JLA5</accession>
<reference evidence="2" key="1">
    <citation type="submission" date="2015-09" db="EMBL/GenBank/DDBJ databases">
        <authorList>
            <consortium name="Pathogen Informatics"/>
        </authorList>
    </citation>
    <scope>NUCLEOTIDE SEQUENCE [LARGE SCALE GENOMIC DNA]</scope>
    <source>
        <strain evidence="2">Lake Konstanz</strain>
    </source>
</reference>
<evidence type="ECO:0000313" key="1">
    <source>
        <dbReference type="EMBL" id="CUG92272.1"/>
    </source>
</evidence>
<dbReference type="Proteomes" id="UP000051952">
    <property type="component" value="Unassembled WGS sequence"/>
</dbReference>
<organism evidence="1 2">
    <name type="scientific">Bodo saltans</name>
    <name type="common">Flagellated protozoan</name>
    <dbReference type="NCBI Taxonomy" id="75058"/>
    <lineage>
        <taxon>Eukaryota</taxon>
        <taxon>Discoba</taxon>
        <taxon>Euglenozoa</taxon>
        <taxon>Kinetoplastea</taxon>
        <taxon>Metakinetoplastina</taxon>
        <taxon>Eubodonida</taxon>
        <taxon>Bodonidae</taxon>
        <taxon>Bodo</taxon>
    </lineage>
</organism>
<evidence type="ECO:0000313" key="2">
    <source>
        <dbReference type="Proteomes" id="UP000051952"/>
    </source>
</evidence>
<keyword evidence="2" id="KW-1185">Reference proteome</keyword>
<name>A0A0S4JLA5_BODSA</name>
<dbReference type="VEuPathDB" id="TriTrypDB:BSAL_36455"/>
<sequence>MPRRACPPHHLDHQLLYPSIRANEVQCVCLALPGSPQHAHQREARFVNGLTEPSHHLLYSGDQPLLDSSLVVPLDSRREPKHHSRRCIRAQRQGVERVFHARKVWFWRSHSALSIRLLIVLKFARTFRQSEKLPRFCYISPVHASSSQCFRVNDWENPLSNRPLHQHIPSMLREGLNE</sequence>